<comment type="caution">
    <text evidence="2">The sequence shown here is derived from an EMBL/GenBank/DDBJ whole genome shotgun (WGS) entry which is preliminary data.</text>
</comment>
<feature type="chain" id="PRO_5012135988" evidence="1">
    <location>
        <begin position="16"/>
        <end position="132"/>
    </location>
</feature>
<organism evidence="2 3">
    <name type="scientific">Toxocara canis</name>
    <name type="common">Canine roundworm</name>
    <dbReference type="NCBI Taxonomy" id="6265"/>
    <lineage>
        <taxon>Eukaryota</taxon>
        <taxon>Metazoa</taxon>
        <taxon>Ecdysozoa</taxon>
        <taxon>Nematoda</taxon>
        <taxon>Chromadorea</taxon>
        <taxon>Rhabditida</taxon>
        <taxon>Spirurina</taxon>
        <taxon>Ascaridomorpha</taxon>
        <taxon>Ascaridoidea</taxon>
        <taxon>Toxocaridae</taxon>
        <taxon>Toxocara</taxon>
    </lineage>
</organism>
<proteinExistence type="predicted"/>
<evidence type="ECO:0000313" key="3">
    <source>
        <dbReference type="Proteomes" id="UP000031036"/>
    </source>
</evidence>
<evidence type="ECO:0000313" key="2">
    <source>
        <dbReference type="EMBL" id="KHN74245.1"/>
    </source>
</evidence>
<gene>
    <name evidence="2" type="ORF">Tcan_07763</name>
</gene>
<dbReference type="AlphaFoldDB" id="A0A0B2UZL4"/>
<dbReference type="Proteomes" id="UP000031036">
    <property type="component" value="Unassembled WGS sequence"/>
</dbReference>
<dbReference type="OrthoDB" id="69711at2759"/>
<protein>
    <submittedName>
        <fullName evidence="2">Uncharacterized protein</fullName>
    </submittedName>
</protein>
<accession>A0A0B2UZL4</accession>
<reference evidence="2 3" key="1">
    <citation type="submission" date="2014-11" db="EMBL/GenBank/DDBJ databases">
        <title>Genetic blueprint of the zoonotic pathogen Toxocara canis.</title>
        <authorList>
            <person name="Zhu X.-Q."/>
            <person name="Korhonen P.K."/>
            <person name="Cai H."/>
            <person name="Young N.D."/>
            <person name="Nejsum P."/>
            <person name="von Samson-Himmelstjerna G."/>
            <person name="Boag P.R."/>
            <person name="Tan P."/>
            <person name="Li Q."/>
            <person name="Min J."/>
            <person name="Yang Y."/>
            <person name="Wang X."/>
            <person name="Fang X."/>
            <person name="Hall R.S."/>
            <person name="Hofmann A."/>
            <person name="Sternberg P.W."/>
            <person name="Jex A.R."/>
            <person name="Gasser R.B."/>
        </authorList>
    </citation>
    <scope>NUCLEOTIDE SEQUENCE [LARGE SCALE GENOMIC DNA]</scope>
    <source>
        <strain evidence="2">PN_DK_2014</strain>
    </source>
</reference>
<dbReference type="EMBL" id="JPKZ01002947">
    <property type="protein sequence ID" value="KHN74245.1"/>
    <property type="molecule type" value="Genomic_DNA"/>
</dbReference>
<keyword evidence="3" id="KW-1185">Reference proteome</keyword>
<sequence>MLITILLLSVWSADAELQYFIILTFPLQLISQNDSEQTAAEDRTNILCRFAQACYIRSNNCVRKNEERKAILTEAYEACKKAYELDPTSGYVLKWCCIITGSLADIASNKQKIETGHEFKVTFVFRPSEGFC</sequence>
<name>A0A0B2UZL4_TOXCA</name>
<evidence type="ECO:0000256" key="1">
    <source>
        <dbReference type="SAM" id="SignalP"/>
    </source>
</evidence>
<keyword evidence="1" id="KW-0732">Signal</keyword>
<feature type="signal peptide" evidence="1">
    <location>
        <begin position="1"/>
        <end position="15"/>
    </location>
</feature>